<gene>
    <name evidence="1" type="ORF">AB205_0022790</name>
</gene>
<proteinExistence type="predicted"/>
<keyword evidence="2" id="KW-1185">Reference proteome</keyword>
<dbReference type="Proteomes" id="UP000228934">
    <property type="component" value="Unassembled WGS sequence"/>
</dbReference>
<accession>A0A2G9RHR2</accession>
<evidence type="ECO:0000313" key="1">
    <source>
        <dbReference type="EMBL" id="PIO27417.1"/>
    </source>
</evidence>
<dbReference type="AlphaFoldDB" id="A0A2G9RHR2"/>
<sequence>MLSFSWLPGHCVYSTLPGHTSWWEEPQCEEGETAAREDRRGSFSTNRLLESHLVNGADCGQKKQRKFLRVPGNSFSTVHHGPIARTFSSSPSTTSFAIHSLPSAVGHQEQMFPRK</sequence>
<dbReference type="OrthoDB" id="537032at2759"/>
<evidence type="ECO:0000313" key="2">
    <source>
        <dbReference type="Proteomes" id="UP000228934"/>
    </source>
</evidence>
<protein>
    <submittedName>
        <fullName evidence="1">Uncharacterized protein</fullName>
    </submittedName>
</protein>
<organism evidence="1 2">
    <name type="scientific">Aquarana catesbeiana</name>
    <name type="common">American bullfrog</name>
    <name type="synonym">Rana catesbeiana</name>
    <dbReference type="NCBI Taxonomy" id="8400"/>
    <lineage>
        <taxon>Eukaryota</taxon>
        <taxon>Metazoa</taxon>
        <taxon>Chordata</taxon>
        <taxon>Craniata</taxon>
        <taxon>Vertebrata</taxon>
        <taxon>Euteleostomi</taxon>
        <taxon>Amphibia</taxon>
        <taxon>Batrachia</taxon>
        <taxon>Anura</taxon>
        <taxon>Neobatrachia</taxon>
        <taxon>Ranoidea</taxon>
        <taxon>Ranidae</taxon>
        <taxon>Aquarana</taxon>
    </lineage>
</organism>
<name>A0A2G9RHR2_AQUCT</name>
<dbReference type="EMBL" id="KV941479">
    <property type="protein sequence ID" value="PIO27417.1"/>
    <property type="molecule type" value="Genomic_DNA"/>
</dbReference>
<reference evidence="2" key="1">
    <citation type="journal article" date="2017" name="Nat. Commun.">
        <title>The North American bullfrog draft genome provides insight into hormonal regulation of long noncoding RNA.</title>
        <authorList>
            <person name="Hammond S.A."/>
            <person name="Warren R.L."/>
            <person name="Vandervalk B.P."/>
            <person name="Kucuk E."/>
            <person name="Khan H."/>
            <person name="Gibb E.A."/>
            <person name="Pandoh P."/>
            <person name="Kirk H."/>
            <person name="Zhao Y."/>
            <person name="Jones M."/>
            <person name="Mungall A.J."/>
            <person name="Coope R."/>
            <person name="Pleasance S."/>
            <person name="Moore R.A."/>
            <person name="Holt R.A."/>
            <person name="Round J.M."/>
            <person name="Ohora S."/>
            <person name="Walle B.V."/>
            <person name="Veldhoen N."/>
            <person name="Helbing C.C."/>
            <person name="Birol I."/>
        </authorList>
    </citation>
    <scope>NUCLEOTIDE SEQUENCE [LARGE SCALE GENOMIC DNA]</scope>
</reference>